<keyword evidence="3" id="KW-1185">Reference proteome</keyword>
<accession>A0A8J8P224</accession>
<reference evidence="2" key="1">
    <citation type="submission" date="2019-06" db="EMBL/GenBank/DDBJ databases">
        <authorList>
            <person name="Zheng W."/>
        </authorList>
    </citation>
    <scope>NUCLEOTIDE SEQUENCE</scope>
    <source>
        <strain evidence="2">QDHG01</strain>
    </source>
</reference>
<gene>
    <name evidence="2" type="ORF">FGO68_gene8200</name>
</gene>
<proteinExistence type="predicted"/>
<evidence type="ECO:0000313" key="3">
    <source>
        <dbReference type="Proteomes" id="UP000785679"/>
    </source>
</evidence>
<dbReference type="EMBL" id="RRYP01002618">
    <property type="protein sequence ID" value="TNV84585.1"/>
    <property type="molecule type" value="Genomic_DNA"/>
</dbReference>
<dbReference type="Proteomes" id="UP000785679">
    <property type="component" value="Unassembled WGS sequence"/>
</dbReference>
<protein>
    <submittedName>
        <fullName evidence="2">Uncharacterized protein</fullName>
    </submittedName>
</protein>
<sequence>MFRSRIGYYLPVVDTLIQLDIRVNCSKQIVILLKVQTSIILTHLDFFWKCGSIPCEPLYNNANDVSLHFKVFHFLLYIKSSGFRIGDADYSALLLFFPHLHLNPMAFLPLLLLQFLSFLLLLMEEFIYKCKYSGLIL</sequence>
<dbReference type="AlphaFoldDB" id="A0A8J8P224"/>
<evidence type="ECO:0000313" key="2">
    <source>
        <dbReference type="EMBL" id="TNV84585.1"/>
    </source>
</evidence>
<feature type="transmembrane region" description="Helical" evidence="1">
    <location>
        <begin position="105"/>
        <end position="123"/>
    </location>
</feature>
<comment type="caution">
    <text evidence="2">The sequence shown here is derived from an EMBL/GenBank/DDBJ whole genome shotgun (WGS) entry which is preliminary data.</text>
</comment>
<name>A0A8J8P224_HALGN</name>
<organism evidence="2 3">
    <name type="scientific">Halteria grandinella</name>
    <dbReference type="NCBI Taxonomy" id="5974"/>
    <lineage>
        <taxon>Eukaryota</taxon>
        <taxon>Sar</taxon>
        <taxon>Alveolata</taxon>
        <taxon>Ciliophora</taxon>
        <taxon>Intramacronucleata</taxon>
        <taxon>Spirotrichea</taxon>
        <taxon>Stichotrichia</taxon>
        <taxon>Sporadotrichida</taxon>
        <taxon>Halteriidae</taxon>
        <taxon>Halteria</taxon>
    </lineage>
</organism>
<keyword evidence="1" id="KW-0812">Transmembrane</keyword>
<evidence type="ECO:0000256" key="1">
    <source>
        <dbReference type="SAM" id="Phobius"/>
    </source>
</evidence>
<keyword evidence="1" id="KW-1133">Transmembrane helix</keyword>
<keyword evidence="1" id="KW-0472">Membrane</keyword>